<proteinExistence type="predicted"/>
<reference evidence="2" key="2">
    <citation type="submission" date="2022-01" db="EMBL/GenBank/DDBJ databases">
        <authorList>
            <person name="Yamashiro T."/>
            <person name="Shiraishi A."/>
            <person name="Satake H."/>
            <person name="Nakayama K."/>
        </authorList>
    </citation>
    <scope>NUCLEOTIDE SEQUENCE</scope>
</reference>
<protein>
    <submittedName>
        <fullName evidence="2">Uncharacterized protein</fullName>
    </submittedName>
</protein>
<keyword evidence="3" id="KW-1185">Reference proteome</keyword>
<evidence type="ECO:0000256" key="1">
    <source>
        <dbReference type="SAM" id="MobiDB-lite"/>
    </source>
</evidence>
<accession>A0ABQ5BMI5</accession>
<dbReference type="EMBL" id="BQNB010013281">
    <property type="protein sequence ID" value="GJT14064.1"/>
    <property type="molecule type" value="Genomic_DNA"/>
</dbReference>
<gene>
    <name evidence="2" type="ORF">Tco_0861106</name>
</gene>
<feature type="region of interest" description="Disordered" evidence="1">
    <location>
        <begin position="22"/>
        <end position="67"/>
    </location>
</feature>
<evidence type="ECO:0000313" key="2">
    <source>
        <dbReference type="EMBL" id="GJT14064.1"/>
    </source>
</evidence>
<sequence length="121" mass="13699">MLDLGAKIGIDEEIIARQKKLDKGRSVMSANQGKGVRKKRMARPRGNGVFIRDNVDPSCGNDSHTNLETDHENEIIMSDKSDSEQSLKSFYYLSEGEYEVIQLRKRMPELKIGGDEAEREV</sequence>
<reference evidence="2" key="1">
    <citation type="journal article" date="2022" name="Int. J. Mol. Sci.">
        <title>Draft Genome of Tanacetum Coccineum: Genomic Comparison of Closely Related Tanacetum-Family Plants.</title>
        <authorList>
            <person name="Yamashiro T."/>
            <person name="Shiraishi A."/>
            <person name="Nakayama K."/>
            <person name="Satake H."/>
        </authorList>
    </citation>
    <scope>NUCLEOTIDE SEQUENCE</scope>
</reference>
<dbReference type="Proteomes" id="UP001151760">
    <property type="component" value="Unassembled WGS sequence"/>
</dbReference>
<comment type="caution">
    <text evidence="2">The sequence shown here is derived from an EMBL/GenBank/DDBJ whole genome shotgun (WGS) entry which is preliminary data.</text>
</comment>
<evidence type="ECO:0000313" key="3">
    <source>
        <dbReference type="Proteomes" id="UP001151760"/>
    </source>
</evidence>
<name>A0ABQ5BMI5_9ASTR</name>
<organism evidence="2 3">
    <name type="scientific">Tanacetum coccineum</name>
    <dbReference type="NCBI Taxonomy" id="301880"/>
    <lineage>
        <taxon>Eukaryota</taxon>
        <taxon>Viridiplantae</taxon>
        <taxon>Streptophyta</taxon>
        <taxon>Embryophyta</taxon>
        <taxon>Tracheophyta</taxon>
        <taxon>Spermatophyta</taxon>
        <taxon>Magnoliopsida</taxon>
        <taxon>eudicotyledons</taxon>
        <taxon>Gunneridae</taxon>
        <taxon>Pentapetalae</taxon>
        <taxon>asterids</taxon>
        <taxon>campanulids</taxon>
        <taxon>Asterales</taxon>
        <taxon>Asteraceae</taxon>
        <taxon>Asteroideae</taxon>
        <taxon>Anthemideae</taxon>
        <taxon>Anthemidinae</taxon>
        <taxon>Tanacetum</taxon>
    </lineage>
</organism>